<organism evidence="10">
    <name type="scientific">Heliothis virescens</name>
    <name type="common">Tobacco budworm moth</name>
    <dbReference type="NCBI Taxonomy" id="7102"/>
    <lineage>
        <taxon>Eukaryota</taxon>
        <taxon>Metazoa</taxon>
        <taxon>Ecdysozoa</taxon>
        <taxon>Arthropoda</taxon>
        <taxon>Hexapoda</taxon>
        <taxon>Insecta</taxon>
        <taxon>Pterygota</taxon>
        <taxon>Neoptera</taxon>
        <taxon>Endopterygota</taxon>
        <taxon>Lepidoptera</taxon>
        <taxon>Glossata</taxon>
        <taxon>Ditrysia</taxon>
        <taxon>Noctuoidea</taxon>
        <taxon>Noctuidae</taxon>
        <taxon>Heliothinae</taxon>
        <taxon>Heliothis</taxon>
    </lineage>
</organism>
<evidence type="ECO:0000256" key="5">
    <source>
        <dbReference type="ARBA" id="ARBA00022692"/>
    </source>
</evidence>
<proteinExistence type="inferred from homology"/>
<dbReference type="GO" id="GO:0005886">
    <property type="term" value="C:plasma membrane"/>
    <property type="evidence" value="ECO:0007669"/>
    <property type="project" value="UniProtKB-SubCell"/>
</dbReference>
<dbReference type="GO" id="GO:0015267">
    <property type="term" value="F:channel activity"/>
    <property type="evidence" value="ECO:0007669"/>
    <property type="project" value="InterPro"/>
</dbReference>
<feature type="transmembrane region" description="Helical" evidence="9">
    <location>
        <begin position="51"/>
        <end position="71"/>
    </location>
</feature>
<dbReference type="PRINTS" id="PR00783">
    <property type="entry name" value="MINTRINSICP"/>
</dbReference>
<dbReference type="STRING" id="7102.A0A2A4J8A0"/>
<evidence type="ECO:0000313" key="10">
    <source>
        <dbReference type="EMBL" id="PCG67680.1"/>
    </source>
</evidence>
<protein>
    <recommendedName>
        <fullName evidence="11">Aquaporin</fullName>
    </recommendedName>
</protein>
<evidence type="ECO:0000256" key="9">
    <source>
        <dbReference type="SAM" id="Phobius"/>
    </source>
</evidence>
<feature type="transmembrane region" description="Helical" evidence="9">
    <location>
        <begin position="23"/>
        <end position="45"/>
    </location>
</feature>
<dbReference type="InterPro" id="IPR034294">
    <property type="entry name" value="Aquaporin_transptr"/>
</dbReference>
<evidence type="ECO:0000256" key="6">
    <source>
        <dbReference type="ARBA" id="ARBA00022989"/>
    </source>
</evidence>
<dbReference type="SUPFAM" id="SSF81338">
    <property type="entry name" value="Aquaporin-like"/>
    <property type="match status" value="1"/>
</dbReference>
<keyword evidence="7 9" id="KW-0472">Membrane</keyword>
<evidence type="ECO:0000256" key="2">
    <source>
        <dbReference type="ARBA" id="ARBA00006175"/>
    </source>
</evidence>
<dbReference type="InterPro" id="IPR000425">
    <property type="entry name" value="MIP"/>
</dbReference>
<name>A0A2A4J8A0_HELVI</name>
<keyword evidence="5 8" id="KW-0812">Transmembrane</keyword>
<evidence type="ECO:0000256" key="3">
    <source>
        <dbReference type="ARBA" id="ARBA00022448"/>
    </source>
</evidence>
<sequence length="246" mass="25978">MAPIKHILGLKEMGDYKNVIRQLISEFVGTFLYLAVVLSAGIAHGENNPTVVIALANGLIVATIVQIIGHVSGGHINPAVTVGALVCGHIKLLKAVCYIVMQGLGSIAGAAVAHAVSSSTIKGKLGATIPYEHTKPIQVFALEFLMTFLLVAVVLSVVDMKRGARGLGSASLAIGLCVTGCLCSCLPYTGSINPARTLGPAIIMGIYDTHWVYWMGPISGGAVAGVFYRFVLRVYHEEYDLETRSN</sequence>
<evidence type="ECO:0000256" key="1">
    <source>
        <dbReference type="ARBA" id="ARBA00004651"/>
    </source>
</evidence>
<evidence type="ECO:0000256" key="7">
    <source>
        <dbReference type="ARBA" id="ARBA00023136"/>
    </source>
</evidence>
<feature type="transmembrane region" description="Helical" evidence="9">
    <location>
        <begin position="92"/>
        <end position="117"/>
    </location>
</feature>
<comment type="similarity">
    <text evidence="2 8">Belongs to the MIP/aquaporin (TC 1.A.8) family.</text>
</comment>
<dbReference type="AlphaFoldDB" id="A0A2A4J8A0"/>
<dbReference type="EMBL" id="NWSH01002687">
    <property type="protein sequence ID" value="PCG67680.1"/>
    <property type="molecule type" value="Genomic_DNA"/>
</dbReference>
<keyword evidence="6 9" id="KW-1133">Transmembrane helix</keyword>
<keyword evidence="4" id="KW-1003">Cell membrane</keyword>
<evidence type="ECO:0000256" key="4">
    <source>
        <dbReference type="ARBA" id="ARBA00022475"/>
    </source>
</evidence>
<comment type="subcellular location">
    <subcellularLocation>
        <location evidence="1">Cell membrane</location>
        <topology evidence="1">Multi-pass membrane protein</topology>
    </subcellularLocation>
</comment>
<feature type="transmembrane region" description="Helical" evidence="9">
    <location>
        <begin position="211"/>
        <end position="231"/>
    </location>
</feature>
<comment type="caution">
    <text evidence="10">The sequence shown here is derived from an EMBL/GenBank/DDBJ whole genome shotgun (WGS) entry which is preliminary data.</text>
</comment>
<dbReference type="Gene3D" id="1.20.1080.10">
    <property type="entry name" value="Glycerol uptake facilitator protein"/>
    <property type="match status" value="1"/>
</dbReference>
<dbReference type="Pfam" id="PF00230">
    <property type="entry name" value="MIP"/>
    <property type="match status" value="1"/>
</dbReference>
<keyword evidence="3 8" id="KW-0813">Transport</keyword>
<gene>
    <name evidence="10" type="ORF">B5V51_6066</name>
</gene>
<feature type="transmembrane region" description="Helical" evidence="9">
    <location>
        <begin position="170"/>
        <end position="191"/>
    </location>
</feature>
<accession>A0A2A4J8A0</accession>
<evidence type="ECO:0000256" key="8">
    <source>
        <dbReference type="RuleBase" id="RU000477"/>
    </source>
</evidence>
<dbReference type="PANTHER" id="PTHR19139">
    <property type="entry name" value="AQUAPORIN TRANSPORTER"/>
    <property type="match status" value="1"/>
</dbReference>
<reference evidence="10" key="1">
    <citation type="submission" date="2017-09" db="EMBL/GenBank/DDBJ databases">
        <title>Contemporary evolution of a Lepidopteran species, Heliothis virescens, in response to modern agricultural practices.</title>
        <authorList>
            <person name="Fritz M.L."/>
            <person name="Deyonke A.M."/>
            <person name="Papanicolaou A."/>
            <person name="Micinski S."/>
            <person name="Westbrook J."/>
            <person name="Gould F."/>
        </authorList>
    </citation>
    <scope>NUCLEOTIDE SEQUENCE [LARGE SCALE GENOMIC DNA]</scope>
    <source>
        <strain evidence="10">HvINT-</strain>
        <tissue evidence="10">Whole body</tissue>
    </source>
</reference>
<dbReference type="InterPro" id="IPR022357">
    <property type="entry name" value="MIP_CS"/>
</dbReference>
<dbReference type="PROSITE" id="PS00221">
    <property type="entry name" value="MIP"/>
    <property type="match status" value="1"/>
</dbReference>
<feature type="transmembrane region" description="Helical" evidence="9">
    <location>
        <begin position="137"/>
        <end position="158"/>
    </location>
</feature>
<dbReference type="InterPro" id="IPR023271">
    <property type="entry name" value="Aquaporin-like"/>
</dbReference>
<evidence type="ECO:0008006" key="11">
    <source>
        <dbReference type="Google" id="ProtNLM"/>
    </source>
</evidence>
<dbReference type="PANTHER" id="PTHR19139:SF199">
    <property type="entry name" value="MIP17260P"/>
    <property type="match status" value="1"/>
</dbReference>